<dbReference type="HOGENOM" id="CLU_168078_1_0_6"/>
<keyword evidence="3" id="KW-1185">Reference proteome</keyword>
<gene>
    <name evidence="2" type="ordered locus">Thivi_0819</name>
</gene>
<dbReference type="AlphaFoldDB" id="I3Y793"/>
<proteinExistence type="predicted"/>
<dbReference type="EMBL" id="CP003154">
    <property type="protein sequence ID" value="AFL72861.1"/>
    <property type="molecule type" value="Genomic_DNA"/>
</dbReference>
<dbReference type="STRING" id="765911.Thivi_0819"/>
<dbReference type="InterPro" id="IPR007159">
    <property type="entry name" value="SpoVT-AbrB_dom"/>
</dbReference>
<dbReference type="Gene3D" id="2.10.260.10">
    <property type="match status" value="1"/>
</dbReference>
<dbReference type="SUPFAM" id="SSF89447">
    <property type="entry name" value="AbrB/MazE/MraZ-like"/>
    <property type="match status" value="1"/>
</dbReference>
<dbReference type="GO" id="GO:0097351">
    <property type="term" value="F:toxin sequestering activity"/>
    <property type="evidence" value="ECO:0007669"/>
    <property type="project" value="InterPro"/>
</dbReference>
<evidence type="ECO:0000259" key="1">
    <source>
        <dbReference type="SMART" id="SM00966"/>
    </source>
</evidence>
<dbReference type="InterPro" id="IPR031848">
    <property type="entry name" value="PrlF_antitoxin"/>
</dbReference>
<name>I3Y793_THIV6</name>
<dbReference type="SMART" id="SM00966">
    <property type="entry name" value="SpoVT_AbrB"/>
    <property type="match status" value="1"/>
</dbReference>
<feature type="domain" description="SpoVT-AbrB" evidence="1">
    <location>
        <begin position="4"/>
        <end position="49"/>
    </location>
</feature>
<dbReference type="GO" id="GO:0001558">
    <property type="term" value="P:regulation of cell growth"/>
    <property type="evidence" value="ECO:0007669"/>
    <property type="project" value="InterPro"/>
</dbReference>
<dbReference type="KEGG" id="tvi:Thivi_0819"/>
<dbReference type="GO" id="GO:0003700">
    <property type="term" value="F:DNA-binding transcription factor activity"/>
    <property type="evidence" value="ECO:0007669"/>
    <property type="project" value="InterPro"/>
</dbReference>
<dbReference type="Proteomes" id="UP000006062">
    <property type="component" value="Chromosome"/>
</dbReference>
<dbReference type="InterPro" id="IPR037914">
    <property type="entry name" value="SpoVT-AbrB_sf"/>
</dbReference>
<dbReference type="OrthoDB" id="9809003at2"/>
<sequence>MLTSKLTDQAQTTIPQPVRAALHLAEGDEIAYVIEGDRVVLTKASVVTRDDPFATFGEWNSEADQRAYANL</sequence>
<dbReference type="Pfam" id="PF15937">
    <property type="entry name" value="PrlF_antitoxin"/>
    <property type="match status" value="1"/>
</dbReference>
<dbReference type="GO" id="GO:0003677">
    <property type="term" value="F:DNA binding"/>
    <property type="evidence" value="ECO:0007669"/>
    <property type="project" value="InterPro"/>
</dbReference>
<dbReference type="eggNOG" id="COG2002">
    <property type="taxonomic scope" value="Bacteria"/>
</dbReference>
<evidence type="ECO:0000313" key="3">
    <source>
        <dbReference type="Proteomes" id="UP000006062"/>
    </source>
</evidence>
<accession>I3Y793</accession>
<evidence type="ECO:0000313" key="2">
    <source>
        <dbReference type="EMBL" id="AFL72861.1"/>
    </source>
</evidence>
<protein>
    <submittedName>
        <fullName evidence="2">Regulator of stationary/sporulation gene expression</fullName>
    </submittedName>
</protein>
<organism evidence="2 3">
    <name type="scientific">Thiocystis violascens (strain ATCC 17096 / DSM 198 / 6111)</name>
    <name type="common">Chromatium violascens</name>
    <dbReference type="NCBI Taxonomy" id="765911"/>
    <lineage>
        <taxon>Bacteria</taxon>
        <taxon>Pseudomonadati</taxon>
        <taxon>Pseudomonadota</taxon>
        <taxon>Gammaproteobacteria</taxon>
        <taxon>Chromatiales</taxon>
        <taxon>Chromatiaceae</taxon>
        <taxon>Thiocystis</taxon>
    </lineage>
</organism>
<reference evidence="2 3" key="1">
    <citation type="submission" date="2012-06" db="EMBL/GenBank/DDBJ databases">
        <title>Complete sequence of Thiocystis violascens DSM 198.</title>
        <authorList>
            <consortium name="US DOE Joint Genome Institute"/>
            <person name="Lucas S."/>
            <person name="Han J."/>
            <person name="Lapidus A."/>
            <person name="Cheng J.-F."/>
            <person name="Goodwin L."/>
            <person name="Pitluck S."/>
            <person name="Peters L."/>
            <person name="Ovchinnikova G."/>
            <person name="Teshima H."/>
            <person name="Detter J.C."/>
            <person name="Han C."/>
            <person name="Tapia R."/>
            <person name="Land M."/>
            <person name="Hauser L."/>
            <person name="Kyrpides N."/>
            <person name="Ivanova N."/>
            <person name="Pagani I."/>
            <person name="Vogl K."/>
            <person name="Liu Z."/>
            <person name="Frigaard N.-U."/>
            <person name="Bryant D."/>
            <person name="Woyke T."/>
        </authorList>
    </citation>
    <scope>NUCLEOTIDE SEQUENCE [LARGE SCALE GENOMIC DNA]</scope>
    <source>
        <strain evidence="3">ATCC 17096 / DSM 198 / 6111</strain>
    </source>
</reference>